<name>A0ABN8XW80_RANTA</name>
<sequence>MANHSSILTWRIPWTEERGGPQSMGLQELDTTEQLNHQPPPYIIEDLPFQPFSFLLLFCHIMWHVGLNSGPLQWECRVLTTGCQGSVILAIFKCTIKCTIQVYNSVAFSTFTILCHHHYLFPELFHYPKHKFCTR</sequence>
<reference evidence="1" key="1">
    <citation type="submission" date="2023-04" db="EMBL/GenBank/DDBJ databases">
        <authorList>
            <consortium name="ELIXIR-Norway"/>
        </authorList>
    </citation>
    <scope>NUCLEOTIDE SEQUENCE [LARGE SCALE GENOMIC DNA]</scope>
</reference>
<gene>
    <name evidence="1" type="ORF">MRATA1EN1_LOCUS1569</name>
</gene>
<proteinExistence type="predicted"/>
<dbReference type="Proteomes" id="UP001176941">
    <property type="component" value="Chromosome 1"/>
</dbReference>
<organism evidence="1 2">
    <name type="scientific">Rangifer tarandus platyrhynchus</name>
    <name type="common">Svalbard reindeer</name>
    <dbReference type="NCBI Taxonomy" id="3082113"/>
    <lineage>
        <taxon>Eukaryota</taxon>
        <taxon>Metazoa</taxon>
        <taxon>Chordata</taxon>
        <taxon>Craniata</taxon>
        <taxon>Vertebrata</taxon>
        <taxon>Euteleostomi</taxon>
        <taxon>Mammalia</taxon>
        <taxon>Eutheria</taxon>
        <taxon>Laurasiatheria</taxon>
        <taxon>Artiodactyla</taxon>
        <taxon>Ruminantia</taxon>
        <taxon>Pecora</taxon>
        <taxon>Cervidae</taxon>
        <taxon>Odocoileinae</taxon>
        <taxon>Rangifer</taxon>
    </lineage>
</organism>
<protein>
    <submittedName>
        <fullName evidence="1">Uncharacterized protein</fullName>
    </submittedName>
</protein>
<evidence type="ECO:0000313" key="2">
    <source>
        <dbReference type="Proteomes" id="UP001176941"/>
    </source>
</evidence>
<accession>A0ABN8XW80</accession>
<evidence type="ECO:0000313" key="1">
    <source>
        <dbReference type="EMBL" id="CAI9152607.1"/>
    </source>
</evidence>
<dbReference type="EMBL" id="OX459937">
    <property type="protein sequence ID" value="CAI9152607.1"/>
    <property type="molecule type" value="Genomic_DNA"/>
</dbReference>
<keyword evidence="2" id="KW-1185">Reference proteome</keyword>